<evidence type="ECO:0000313" key="4">
    <source>
        <dbReference type="Proteomes" id="UP000217033"/>
    </source>
</evidence>
<evidence type="ECO:0008006" key="5">
    <source>
        <dbReference type="Google" id="ProtNLM"/>
    </source>
</evidence>
<proteinExistence type="predicted"/>
<feature type="compositionally biased region" description="Gly residues" evidence="2">
    <location>
        <begin position="97"/>
        <end position="112"/>
    </location>
</feature>
<name>A0ABX4H5R2_9BACT</name>
<keyword evidence="1" id="KW-0175">Coiled coil</keyword>
<accession>A0ABX4H5R2</accession>
<gene>
    <name evidence="3" type="ORF">CJF60_00750</name>
</gene>
<feature type="region of interest" description="Disordered" evidence="2">
    <location>
        <begin position="90"/>
        <end position="122"/>
    </location>
</feature>
<reference evidence="3" key="1">
    <citation type="submission" date="2017-08" db="EMBL/GenBank/DDBJ databases">
        <authorList>
            <person name="Alvarez-Ponce D."/>
            <person name="Weitzman C.L."/>
            <person name="Tillett R.L."/>
            <person name="Sandmeier F.C."/>
            <person name="Tracy C.R."/>
        </authorList>
    </citation>
    <scope>NUCLEOTIDE SEQUENCE [LARGE SCALE GENOMIC DNA]</scope>
    <source>
        <strain evidence="3">PS6</strain>
    </source>
</reference>
<evidence type="ECO:0000313" key="3">
    <source>
        <dbReference type="EMBL" id="PAF55202.1"/>
    </source>
</evidence>
<comment type="caution">
    <text evidence="3">The sequence shown here is derived from an EMBL/GenBank/DDBJ whole genome shotgun (WGS) entry which is preliminary data.</text>
</comment>
<keyword evidence="4" id="KW-1185">Reference proteome</keyword>
<feature type="coiled-coil region" evidence="1">
    <location>
        <begin position="152"/>
        <end position="205"/>
    </location>
</feature>
<dbReference type="EMBL" id="NQMN01000001">
    <property type="protein sequence ID" value="PAF55202.1"/>
    <property type="molecule type" value="Genomic_DNA"/>
</dbReference>
<organism evidence="3 4">
    <name type="scientific">Mycoplasmopsis agassizii</name>
    <dbReference type="NCBI Taxonomy" id="33922"/>
    <lineage>
        <taxon>Bacteria</taxon>
        <taxon>Bacillati</taxon>
        <taxon>Mycoplasmatota</taxon>
        <taxon>Mycoplasmoidales</taxon>
        <taxon>Metamycoplasmataceae</taxon>
        <taxon>Mycoplasmopsis</taxon>
    </lineage>
</organism>
<evidence type="ECO:0000256" key="2">
    <source>
        <dbReference type="SAM" id="MobiDB-lite"/>
    </source>
</evidence>
<sequence length="217" mass="25247">MQNLLFNSKYFGYNLNIMASKNNSKNKNQKDEFVISKIHSILKARKIDYVLKEVHLVEKFSDDRTKYKLIYEVIGELKKREETVIIIDGGEEDINTPGGGDGNNGDGNNGDGGEIKPTSTNDPEWKIYMNQVRDELRQEFHKELSTGLSELRNEFRQELSETEIRLLRVINENNEQTNRRIDETNKKIDENNKQTNKRIDGIEDTLKQILEILKTKK</sequence>
<evidence type="ECO:0000256" key="1">
    <source>
        <dbReference type="SAM" id="Coils"/>
    </source>
</evidence>
<dbReference type="SUPFAM" id="SSF47162">
    <property type="entry name" value="Apolipoprotein"/>
    <property type="match status" value="1"/>
</dbReference>
<dbReference type="Proteomes" id="UP000217033">
    <property type="component" value="Unassembled WGS sequence"/>
</dbReference>
<protein>
    <recommendedName>
        <fullName evidence="5">DUF16 domain-containing protein</fullName>
    </recommendedName>
</protein>